<keyword evidence="2" id="KW-0805">Transcription regulation</keyword>
<keyword evidence="4" id="KW-0804">Transcription</keyword>
<dbReference type="PROSITE" id="PS50110">
    <property type="entry name" value="RESPONSE_REGULATORY"/>
    <property type="match status" value="1"/>
</dbReference>
<dbReference type="CDD" id="cd17535">
    <property type="entry name" value="REC_NarL-like"/>
    <property type="match status" value="1"/>
</dbReference>
<comment type="caution">
    <text evidence="8">The sequence shown here is derived from an EMBL/GenBank/DDBJ whole genome shotgun (WGS) entry which is preliminary data.</text>
</comment>
<accession>A0ABR9KF54</accession>
<dbReference type="InterPro" id="IPR058245">
    <property type="entry name" value="NreC/VraR/RcsB-like_REC"/>
</dbReference>
<dbReference type="InterPro" id="IPR000792">
    <property type="entry name" value="Tscrpt_reg_LuxR_C"/>
</dbReference>
<keyword evidence="3 8" id="KW-0238">DNA-binding</keyword>
<keyword evidence="1 5" id="KW-0597">Phosphoprotein</keyword>
<dbReference type="Pfam" id="PF00196">
    <property type="entry name" value="GerE"/>
    <property type="match status" value="1"/>
</dbReference>
<dbReference type="PRINTS" id="PR00038">
    <property type="entry name" value="HTHLUXR"/>
</dbReference>
<dbReference type="SUPFAM" id="SSF52172">
    <property type="entry name" value="CheY-like"/>
    <property type="match status" value="1"/>
</dbReference>
<feature type="domain" description="Response regulatory" evidence="7">
    <location>
        <begin position="5"/>
        <end position="125"/>
    </location>
</feature>
<evidence type="ECO:0000256" key="5">
    <source>
        <dbReference type="PROSITE-ProRule" id="PRU00169"/>
    </source>
</evidence>
<dbReference type="Pfam" id="PF00072">
    <property type="entry name" value="Response_reg"/>
    <property type="match status" value="1"/>
</dbReference>
<dbReference type="Gene3D" id="3.40.50.2300">
    <property type="match status" value="1"/>
</dbReference>
<proteinExistence type="predicted"/>
<evidence type="ECO:0000313" key="8">
    <source>
        <dbReference type="EMBL" id="MBE1560657.1"/>
    </source>
</evidence>
<reference evidence="8 9" key="1">
    <citation type="submission" date="2020-10" db="EMBL/GenBank/DDBJ databases">
        <title>Sequencing the genomes of 1000 actinobacteria strains.</title>
        <authorList>
            <person name="Klenk H.-P."/>
        </authorList>
    </citation>
    <scope>NUCLEOTIDE SEQUENCE [LARGE SCALE GENOMIC DNA]</scope>
    <source>
        <strain evidence="8 9">DSM 43748</strain>
    </source>
</reference>
<evidence type="ECO:0000259" key="6">
    <source>
        <dbReference type="PROSITE" id="PS50043"/>
    </source>
</evidence>
<dbReference type="PANTHER" id="PTHR43214">
    <property type="entry name" value="TWO-COMPONENT RESPONSE REGULATOR"/>
    <property type="match status" value="1"/>
</dbReference>
<dbReference type="InterPro" id="IPR001789">
    <property type="entry name" value="Sig_transdc_resp-reg_receiver"/>
</dbReference>
<dbReference type="InterPro" id="IPR039420">
    <property type="entry name" value="WalR-like"/>
</dbReference>
<protein>
    <submittedName>
        <fullName evidence="8">DNA-binding NarL/FixJ family response regulator</fullName>
    </submittedName>
</protein>
<dbReference type="Proteomes" id="UP000661607">
    <property type="component" value="Unassembled WGS sequence"/>
</dbReference>
<evidence type="ECO:0000256" key="3">
    <source>
        <dbReference type="ARBA" id="ARBA00023125"/>
    </source>
</evidence>
<dbReference type="PANTHER" id="PTHR43214:SF24">
    <property type="entry name" value="TRANSCRIPTIONAL REGULATORY PROTEIN NARL-RELATED"/>
    <property type="match status" value="1"/>
</dbReference>
<dbReference type="SMART" id="SM00421">
    <property type="entry name" value="HTH_LUXR"/>
    <property type="match status" value="1"/>
</dbReference>
<dbReference type="GO" id="GO:0003677">
    <property type="term" value="F:DNA binding"/>
    <property type="evidence" value="ECO:0007669"/>
    <property type="project" value="UniProtKB-KW"/>
</dbReference>
<dbReference type="CDD" id="cd06170">
    <property type="entry name" value="LuxR_C_like"/>
    <property type="match status" value="1"/>
</dbReference>
<dbReference type="SMART" id="SM00448">
    <property type="entry name" value="REC"/>
    <property type="match status" value="1"/>
</dbReference>
<dbReference type="PROSITE" id="PS50043">
    <property type="entry name" value="HTH_LUXR_2"/>
    <property type="match status" value="1"/>
</dbReference>
<name>A0ABR9KF54_9ACTN</name>
<feature type="modified residue" description="4-aspartylphosphate" evidence="5">
    <location>
        <position position="56"/>
    </location>
</feature>
<dbReference type="InterPro" id="IPR011006">
    <property type="entry name" value="CheY-like_superfamily"/>
</dbReference>
<organism evidence="8 9">
    <name type="scientific">Nonomuraea africana</name>
    <dbReference type="NCBI Taxonomy" id="46171"/>
    <lineage>
        <taxon>Bacteria</taxon>
        <taxon>Bacillati</taxon>
        <taxon>Actinomycetota</taxon>
        <taxon>Actinomycetes</taxon>
        <taxon>Streptosporangiales</taxon>
        <taxon>Streptosporangiaceae</taxon>
        <taxon>Nonomuraea</taxon>
    </lineage>
</organism>
<evidence type="ECO:0000256" key="4">
    <source>
        <dbReference type="ARBA" id="ARBA00023163"/>
    </source>
</evidence>
<keyword evidence="9" id="KW-1185">Reference proteome</keyword>
<evidence type="ECO:0000313" key="9">
    <source>
        <dbReference type="Proteomes" id="UP000661607"/>
    </source>
</evidence>
<evidence type="ECO:0000259" key="7">
    <source>
        <dbReference type="PROSITE" id="PS50110"/>
    </source>
</evidence>
<dbReference type="PROSITE" id="PS00622">
    <property type="entry name" value="HTH_LUXR_1"/>
    <property type="match status" value="1"/>
</dbReference>
<dbReference type="EMBL" id="JADBEF010000001">
    <property type="protein sequence ID" value="MBE1560657.1"/>
    <property type="molecule type" value="Genomic_DNA"/>
</dbReference>
<evidence type="ECO:0000256" key="2">
    <source>
        <dbReference type="ARBA" id="ARBA00023015"/>
    </source>
</evidence>
<feature type="domain" description="HTH luxR-type" evidence="6">
    <location>
        <begin position="155"/>
        <end position="220"/>
    </location>
</feature>
<gene>
    <name evidence="8" type="ORF">H4W81_003436</name>
</gene>
<evidence type="ECO:0000256" key="1">
    <source>
        <dbReference type="ARBA" id="ARBA00022553"/>
    </source>
</evidence>
<sequence>MMTIRVLLVDDQPLLRTGFRLILEAESDIAVVGQAGDGNGALEQARALLPDVVLMDIRMPGVDGIEATRRIVREAAAGAHVPKVLVLTTFDLDEYIVEALRSGASGFLLKDVPPDELVQAIRVVAAGDAIVAPSVTRRLLDRFAAKLPSAYQQTTPARLDRLTERELEVLRLIAKGMSNAEIAGKLVVSETTVKTHVGNVLTKLGLRDRVQAVVLAYETGLTTPGALS</sequence>